<evidence type="ECO:0008006" key="5">
    <source>
        <dbReference type="Google" id="ProtNLM"/>
    </source>
</evidence>
<protein>
    <recommendedName>
        <fullName evidence="5">Transmembrane protein INAFM2</fullName>
    </recommendedName>
</protein>
<name>A0A6A4X3Y2_AMPAM</name>
<feature type="region of interest" description="Disordered" evidence="1">
    <location>
        <begin position="1"/>
        <end position="25"/>
    </location>
</feature>
<keyword evidence="2" id="KW-1133">Transmembrane helix</keyword>
<dbReference type="OrthoDB" id="8113027at2759"/>
<evidence type="ECO:0000313" key="4">
    <source>
        <dbReference type="Proteomes" id="UP000440578"/>
    </source>
</evidence>
<dbReference type="Pfam" id="PF15018">
    <property type="entry name" value="InaF-motif"/>
    <property type="match status" value="1"/>
</dbReference>
<dbReference type="Proteomes" id="UP000440578">
    <property type="component" value="Unassembled WGS sequence"/>
</dbReference>
<evidence type="ECO:0000256" key="2">
    <source>
        <dbReference type="SAM" id="Phobius"/>
    </source>
</evidence>
<evidence type="ECO:0000256" key="1">
    <source>
        <dbReference type="SAM" id="MobiDB-lite"/>
    </source>
</evidence>
<keyword evidence="2" id="KW-0812">Transmembrane</keyword>
<keyword evidence="2" id="KW-0472">Membrane</keyword>
<keyword evidence="4" id="KW-1185">Reference proteome</keyword>
<organism evidence="3 4">
    <name type="scientific">Amphibalanus amphitrite</name>
    <name type="common">Striped barnacle</name>
    <name type="synonym">Balanus amphitrite</name>
    <dbReference type="NCBI Taxonomy" id="1232801"/>
    <lineage>
        <taxon>Eukaryota</taxon>
        <taxon>Metazoa</taxon>
        <taxon>Ecdysozoa</taxon>
        <taxon>Arthropoda</taxon>
        <taxon>Crustacea</taxon>
        <taxon>Multicrustacea</taxon>
        <taxon>Cirripedia</taxon>
        <taxon>Thoracica</taxon>
        <taxon>Thoracicalcarea</taxon>
        <taxon>Balanomorpha</taxon>
        <taxon>Balanoidea</taxon>
        <taxon>Balanidae</taxon>
        <taxon>Amphibalaninae</taxon>
        <taxon>Amphibalanus</taxon>
    </lineage>
</organism>
<accession>A0A6A4X3Y2</accession>
<reference evidence="3 4" key="1">
    <citation type="submission" date="2019-07" db="EMBL/GenBank/DDBJ databases">
        <title>Draft genome assembly of a fouling barnacle, Amphibalanus amphitrite (Darwin, 1854): The first reference genome for Thecostraca.</title>
        <authorList>
            <person name="Kim W."/>
        </authorList>
    </citation>
    <scope>NUCLEOTIDE SEQUENCE [LARGE SCALE GENOMIC DNA]</scope>
    <source>
        <strain evidence="3">SNU_AA5</strain>
        <tissue evidence="3">Soma without cirri and trophi</tissue>
    </source>
</reference>
<dbReference type="PANTHER" id="PTHR34929:SF1">
    <property type="entry name" value="INAF MOTIF CONTAINING 2"/>
    <property type="match status" value="1"/>
</dbReference>
<sequence length="100" mass="11290">MACPGGRDESRREERASSTDDRGVERLFEQQPRPNIKIVRILTVLGYVFCVSSAAIMLSLYYVFLWDPYTMKAGEPLAAGGPYSTNLSACESFRYKVQEK</sequence>
<gene>
    <name evidence="3" type="ORF">FJT64_015499</name>
</gene>
<comment type="caution">
    <text evidence="3">The sequence shown here is derived from an EMBL/GenBank/DDBJ whole genome shotgun (WGS) entry which is preliminary data.</text>
</comment>
<evidence type="ECO:0000313" key="3">
    <source>
        <dbReference type="EMBL" id="KAF0314017.1"/>
    </source>
</evidence>
<dbReference type="InterPro" id="IPR029162">
    <property type="entry name" value="InaF-motif"/>
</dbReference>
<dbReference type="PANTHER" id="PTHR34929">
    <property type="entry name" value="ZGC:153157"/>
    <property type="match status" value="1"/>
</dbReference>
<dbReference type="AlphaFoldDB" id="A0A6A4X3Y2"/>
<dbReference type="EMBL" id="VIIS01000058">
    <property type="protein sequence ID" value="KAF0314017.1"/>
    <property type="molecule type" value="Genomic_DNA"/>
</dbReference>
<feature type="transmembrane region" description="Helical" evidence="2">
    <location>
        <begin position="41"/>
        <end position="64"/>
    </location>
</feature>
<proteinExistence type="predicted"/>